<dbReference type="VEuPathDB" id="TriTrypDB:ECC02_010990"/>
<reference evidence="2 3" key="1">
    <citation type="journal article" date="2019" name="Genome Biol. Evol.">
        <title>Nanopore Sequencing Significantly Improves Genome Assembly of the Protozoan Parasite Trypanosoma cruzi.</title>
        <authorList>
            <person name="Diaz-Viraque F."/>
            <person name="Pita S."/>
            <person name="Greif G."/>
            <person name="de Souza R.C.M."/>
            <person name="Iraola G."/>
            <person name="Robello C."/>
        </authorList>
    </citation>
    <scope>NUCLEOTIDE SEQUENCE [LARGE SCALE GENOMIC DNA]</scope>
    <source>
        <strain evidence="2 3">Berenice</strain>
    </source>
</reference>
<evidence type="ECO:0000313" key="3">
    <source>
        <dbReference type="Proteomes" id="UP000583944"/>
    </source>
</evidence>
<dbReference type="SUPFAM" id="SSF50939">
    <property type="entry name" value="Sialidases"/>
    <property type="match status" value="1"/>
</dbReference>
<evidence type="ECO:0000313" key="2">
    <source>
        <dbReference type="EMBL" id="KAF5216256.1"/>
    </source>
</evidence>
<dbReference type="Gene3D" id="2.120.10.10">
    <property type="match status" value="1"/>
</dbReference>
<feature type="compositionally biased region" description="Polar residues" evidence="1">
    <location>
        <begin position="69"/>
        <end position="79"/>
    </location>
</feature>
<dbReference type="Proteomes" id="UP000583944">
    <property type="component" value="Unassembled WGS sequence"/>
</dbReference>
<comment type="caution">
    <text evidence="2">The sequence shown here is derived from an EMBL/GenBank/DDBJ whole genome shotgun (WGS) entry which is preliminary data.</text>
</comment>
<name>A0A7J6XPX6_TRYCR</name>
<feature type="compositionally biased region" description="Polar residues" evidence="1">
    <location>
        <begin position="94"/>
        <end position="107"/>
    </location>
</feature>
<evidence type="ECO:0000256" key="1">
    <source>
        <dbReference type="SAM" id="MobiDB-lite"/>
    </source>
</evidence>
<evidence type="ECO:0008006" key="4">
    <source>
        <dbReference type="Google" id="ProtNLM"/>
    </source>
</evidence>
<accession>A0A7J6XPX6</accession>
<proteinExistence type="predicted"/>
<protein>
    <recommendedName>
        <fullName evidence="4">Trans-sialidase</fullName>
    </recommendedName>
</protein>
<dbReference type="AlphaFoldDB" id="A0A7J6XPX6"/>
<feature type="region of interest" description="Disordered" evidence="1">
    <location>
        <begin position="66"/>
        <end position="142"/>
    </location>
</feature>
<organism evidence="2 3">
    <name type="scientific">Trypanosoma cruzi</name>
    <dbReference type="NCBI Taxonomy" id="5693"/>
    <lineage>
        <taxon>Eukaryota</taxon>
        <taxon>Discoba</taxon>
        <taxon>Euglenozoa</taxon>
        <taxon>Kinetoplastea</taxon>
        <taxon>Metakinetoplastina</taxon>
        <taxon>Trypanosomatida</taxon>
        <taxon>Trypanosomatidae</taxon>
        <taxon>Trypanosoma</taxon>
        <taxon>Schizotrypanum</taxon>
    </lineage>
</organism>
<dbReference type="EMBL" id="JABDHM010000221">
    <property type="protein sequence ID" value="KAF5216256.1"/>
    <property type="molecule type" value="Genomic_DNA"/>
</dbReference>
<feature type="compositionally biased region" description="Polar residues" evidence="1">
    <location>
        <begin position="125"/>
        <end position="140"/>
    </location>
</feature>
<sequence length="359" mass="38842">MRSRNGELGAVCHVANAVHTCSNCAASCARKEEGATVAFTMNVTTHKYAVPYELWWRQISPDGTIHPSARSSDADQTGICQLPSPREGKDDTKSCGTTAPQVNAEPSRQNEDWRQSAAADAPNNVDPSPASNTETNTSETKPGFAYVYNINVAPTPSEIRPTPVTERKGNPIDGAMSGLINVELPQGVDLFVAQTTLVQPKGGVVPVTTRDSFASPSLISAGGVIAAFAEDHMDAEYQGGQLSKPFSSDMVAGCIDSAWDWSTLVGEVNKRIHGGHTLWLVQRRERRVWVLCSAPQQSRRATECFLLREALMCPTKVGVGERAAWSRNWLWVMSRIPRVASRVDGSNVATPNHSRNGSL</sequence>
<dbReference type="InterPro" id="IPR036278">
    <property type="entry name" value="Sialidase_sf"/>
</dbReference>
<gene>
    <name evidence="2" type="ORF">ECC02_010990</name>
</gene>